<sequence length="231" mass="24324">MFDRHLLPLQKRLLDPPAALLVKLGISADTVTVLGFAVGVSVVPLLASGQYAAALIVILVNRGLDGLDGALARRTQPTDRGAFLDIALDFVFYALVPFGFALADPGANALAAATLLVAFVGTGSSFLAFATIAGRRGLSSTNYPAKGIYYLGGLTEGAETIAVFVAMCLWPGAFPAIAYGLAALCVLTTVTRWWWGWRAFAPDLTSGASDQQEPSVTKARKLKTTGDRFTL</sequence>
<keyword evidence="3" id="KW-0812">Transmembrane</keyword>
<dbReference type="EMBL" id="CP104144">
    <property type="protein sequence ID" value="UWU16921.1"/>
    <property type="molecule type" value="Genomic_DNA"/>
</dbReference>
<dbReference type="Pfam" id="PF01066">
    <property type="entry name" value="CDP-OH_P_transf"/>
    <property type="match status" value="1"/>
</dbReference>
<dbReference type="InterPro" id="IPR043130">
    <property type="entry name" value="CDP-OH_PTrfase_TM_dom"/>
</dbReference>
<feature type="transmembrane region" description="Helical" evidence="3">
    <location>
        <begin position="147"/>
        <end position="170"/>
    </location>
</feature>
<feature type="transmembrane region" description="Helical" evidence="3">
    <location>
        <begin position="109"/>
        <end position="135"/>
    </location>
</feature>
<keyword evidence="3" id="KW-1133">Transmembrane helix</keyword>
<dbReference type="InterPro" id="IPR000462">
    <property type="entry name" value="CDP-OH_P_trans"/>
</dbReference>
<gene>
    <name evidence="4" type="ORF">N2599_29345</name>
</gene>
<evidence type="ECO:0000313" key="5">
    <source>
        <dbReference type="Proteomes" id="UP001060123"/>
    </source>
</evidence>
<evidence type="ECO:0000256" key="1">
    <source>
        <dbReference type="ARBA" id="ARBA00022679"/>
    </source>
</evidence>
<dbReference type="Proteomes" id="UP001060123">
    <property type="component" value="Plasmid pWSM1592_1"/>
</dbReference>
<protein>
    <submittedName>
        <fullName evidence="4">CDP-alcohol phosphatidyltransferase family protein</fullName>
    </submittedName>
</protein>
<keyword evidence="5" id="KW-1185">Reference proteome</keyword>
<feature type="transmembrane region" description="Helical" evidence="3">
    <location>
        <begin position="176"/>
        <end position="195"/>
    </location>
</feature>
<feature type="transmembrane region" description="Helical" evidence="3">
    <location>
        <begin position="33"/>
        <end position="60"/>
    </location>
</feature>
<dbReference type="Gene3D" id="1.20.120.1760">
    <property type="match status" value="1"/>
</dbReference>
<geneLocation type="plasmid" evidence="4 5">
    <name>pWSM1592_1</name>
</geneLocation>
<evidence type="ECO:0000256" key="2">
    <source>
        <dbReference type="RuleBase" id="RU003750"/>
    </source>
</evidence>
<feature type="transmembrane region" description="Helical" evidence="3">
    <location>
        <begin position="81"/>
        <end position="103"/>
    </location>
</feature>
<evidence type="ECO:0000256" key="3">
    <source>
        <dbReference type="SAM" id="Phobius"/>
    </source>
</evidence>
<evidence type="ECO:0000313" key="4">
    <source>
        <dbReference type="EMBL" id="UWU16921.1"/>
    </source>
</evidence>
<accession>A0ABY5XRN8</accession>
<comment type="similarity">
    <text evidence="2">Belongs to the CDP-alcohol phosphatidyltransferase class-I family.</text>
</comment>
<keyword evidence="1 2" id="KW-0808">Transferase</keyword>
<dbReference type="RefSeq" id="WP_063829623.1">
    <property type="nucleotide sequence ID" value="NZ_CP104144.1"/>
</dbReference>
<dbReference type="PROSITE" id="PS00379">
    <property type="entry name" value="CDP_ALCOHOL_P_TRANSF"/>
    <property type="match status" value="1"/>
</dbReference>
<name>A0ABY5XRN8_RHISU</name>
<organism evidence="4 5">
    <name type="scientific">Rhizobium sullae</name>
    <name type="common">Rhizobium hedysari</name>
    <dbReference type="NCBI Taxonomy" id="50338"/>
    <lineage>
        <taxon>Bacteria</taxon>
        <taxon>Pseudomonadati</taxon>
        <taxon>Pseudomonadota</taxon>
        <taxon>Alphaproteobacteria</taxon>
        <taxon>Hyphomicrobiales</taxon>
        <taxon>Rhizobiaceae</taxon>
        <taxon>Rhizobium/Agrobacterium group</taxon>
        <taxon>Rhizobium</taxon>
    </lineage>
</organism>
<keyword evidence="3" id="KW-0472">Membrane</keyword>
<dbReference type="InterPro" id="IPR048254">
    <property type="entry name" value="CDP_ALCOHOL_P_TRANSF_CS"/>
</dbReference>
<reference evidence="4" key="1">
    <citation type="submission" date="2022-09" db="EMBL/GenBank/DDBJ databases">
        <title>Australian commercial rhizobial inoculants.</title>
        <authorList>
            <person name="Kohlmeier M.G."/>
            <person name="O'Hara G.W."/>
            <person name="Colombi E."/>
            <person name="Ramsay J.P."/>
            <person name="Terpolilli J."/>
        </authorList>
    </citation>
    <scope>NUCLEOTIDE SEQUENCE</scope>
    <source>
        <strain evidence="4">WSM1592</strain>
        <plasmid evidence="4">pWSM1592_1</plasmid>
    </source>
</reference>
<proteinExistence type="inferred from homology"/>
<keyword evidence="4" id="KW-0614">Plasmid</keyword>